<dbReference type="AlphaFoldDB" id="V5SE15"/>
<dbReference type="HOGENOM" id="CLU_547225_0_0_5"/>
<dbReference type="InterPro" id="IPR000160">
    <property type="entry name" value="GGDEF_dom"/>
</dbReference>
<dbReference type="STRING" id="1029756.W911_10525"/>
<feature type="domain" description="GGDEF" evidence="3">
    <location>
        <begin position="336"/>
        <end position="470"/>
    </location>
</feature>
<evidence type="ECO:0000256" key="2">
    <source>
        <dbReference type="SAM" id="Phobius"/>
    </source>
</evidence>
<dbReference type="SMART" id="SM00267">
    <property type="entry name" value="GGDEF"/>
    <property type="match status" value="1"/>
</dbReference>
<dbReference type="Pfam" id="PF00990">
    <property type="entry name" value="GGDEF"/>
    <property type="match status" value="1"/>
</dbReference>
<accession>V5SE15</accession>
<keyword evidence="5" id="KW-1185">Reference proteome</keyword>
<feature type="transmembrane region" description="Helical" evidence="2">
    <location>
        <begin position="265"/>
        <end position="286"/>
    </location>
</feature>
<name>V5SE15_9HYPH</name>
<feature type="region of interest" description="Disordered" evidence="1">
    <location>
        <begin position="476"/>
        <end position="498"/>
    </location>
</feature>
<dbReference type="SUPFAM" id="SSF55073">
    <property type="entry name" value="Nucleotide cyclase"/>
    <property type="match status" value="1"/>
</dbReference>
<keyword evidence="2" id="KW-0812">Transmembrane</keyword>
<dbReference type="InterPro" id="IPR029787">
    <property type="entry name" value="Nucleotide_cyclase"/>
</dbReference>
<evidence type="ECO:0000259" key="3">
    <source>
        <dbReference type="PROSITE" id="PS50887"/>
    </source>
</evidence>
<dbReference type="NCBIfam" id="TIGR00254">
    <property type="entry name" value="GGDEF"/>
    <property type="match status" value="1"/>
</dbReference>
<protein>
    <recommendedName>
        <fullName evidence="3">GGDEF domain-containing protein</fullName>
    </recommendedName>
</protein>
<organism evidence="4 5">
    <name type="scientific">Hyphomicrobium nitrativorans NL23</name>
    <dbReference type="NCBI Taxonomy" id="1029756"/>
    <lineage>
        <taxon>Bacteria</taxon>
        <taxon>Pseudomonadati</taxon>
        <taxon>Pseudomonadota</taxon>
        <taxon>Alphaproteobacteria</taxon>
        <taxon>Hyphomicrobiales</taxon>
        <taxon>Hyphomicrobiaceae</taxon>
        <taxon>Hyphomicrobium</taxon>
    </lineage>
</organism>
<evidence type="ECO:0000313" key="5">
    <source>
        <dbReference type="Proteomes" id="UP000018542"/>
    </source>
</evidence>
<proteinExistence type="predicted"/>
<dbReference type="EMBL" id="CP006912">
    <property type="protein sequence ID" value="AHB48732.1"/>
    <property type="molecule type" value="Genomic_DNA"/>
</dbReference>
<dbReference type="KEGG" id="hni:W911_10525"/>
<dbReference type="CDD" id="cd01949">
    <property type="entry name" value="GGDEF"/>
    <property type="match status" value="1"/>
</dbReference>
<evidence type="ECO:0000256" key="1">
    <source>
        <dbReference type="SAM" id="MobiDB-lite"/>
    </source>
</evidence>
<dbReference type="InterPro" id="IPR007892">
    <property type="entry name" value="CHASE4"/>
</dbReference>
<dbReference type="Gene3D" id="3.30.70.270">
    <property type="match status" value="1"/>
</dbReference>
<keyword evidence="2" id="KW-1133">Transmembrane helix</keyword>
<dbReference type="InterPro" id="IPR052163">
    <property type="entry name" value="DGC-Regulatory_Protein"/>
</dbReference>
<dbReference type="InterPro" id="IPR043128">
    <property type="entry name" value="Rev_trsase/Diguanyl_cyclase"/>
</dbReference>
<dbReference type="PATRIC" id="fig|1029756.8.peg.2190"/>
<gene>
    <name evidence="4" type="ORF">W911_10525</name>
</gene>
<dbReference type="PANTHER" id="PTHR46663">
    <property type="entry name" value="DIGUANYLATE CYCLASE DGCT-RELATED"/>
    <property type="match status" value="1"/>
</dbReference>
<dbReference type="Proteomes" id="UP000018542">
    <property type="component" value="Chromosome"/>
</dbReference>
<sequence>MKLVRWIGLAMALPALAAVLLLGRNAVVVIEGINKAALKQEAAALERGLKLLGEIHASELLGHALRDEAFRNVVLSQEANWLHANFGSQALSSEGPQELVVVDPSGKAIFASGVSGAPAADDATRRLAPAARAMTRARDLYRKAHAAGEGFGDHVLDGVNDGIYVTDMAIVDGHPAMVTVTPFAPESEGHQAPIEPTLLVGIQHLTEATLDKVEALADIGDIKHVAETHSRDTGAYTQAVRDADGNVVTHLAWEFTKPGNAVIRAAAPAIALSLAIVLLLTLAGALTMRHLTRQLAESEAAAVFASQHDTATGLANRGWFMSTLGDALHDASRPASIRAVMLIDCDDFKTVNDTLGHAAGDAVLQAIASRLKGQGDALAIAARLGGDEFALLTAPLAHPGDAEAIAGRIAKTLMAPVRFGKHIVPVSISLGAVAVELPTDCEIDAVLVKADLALYRAKRDGRGCVRVYDAGLDTGPPAPAEGPSLGAVARRTRTSVAA</sequence>
<keyword evidence="2" id="KW-0472">Membrane</keyword>
<dbReference type="PANTHER" id="PTHR46663:SF4">
    <property type="entry name" value="DIGUANYLATE CYCLASE DGCT-RELATED"/>
    <property type="match status" value="1"/>
</dbReference>
<dbReference type="Pfam" id="PF05228">
    <property type="entry name" value="CHASE4"/>
    <property type="match status" value="1"/>
</dbReference>
<evidence type="ECO:0000313" key="4">
    <source>
        <dbReference type="EMBL" id="AHB48732.1"/>
    </source>
</evidence>
<dbReference type="PROSITE" id="PS50887">
    <property type="entry name" value="GGDEF"/>
    <property type="match status" value="1"/>
</dbReference>
<reference evidence="4 5" key="1">
    <citation type="journal article" date="2014" name="Genome Announc.">
        <title>Complete Genome Sequence of Hyphomicrobium nitrativorans Strain NL23, a Denitrifying Bacterium Isolated from Biofilm of a Methanol-Fed Denitrification System Treating Seawater at the Montreal Biodome.</title>
        <authorList>
            <person name="Martineau C."/>
            <person name="Villeneuve C."/>
            <person name="Mauffrey F."/>
            <person name="Villemur R."/>
        </authorList>
    </citation>
    <scope>NUCLEOTIDE SEQUENCE [LARGE SCALE GENOMIC DNA]</scope>
    <source>
        <strain evidence="4">NL23</strain>
    </source>
</reference>